<keyword evidence="1" id="KW-0472">Membrane</keyword>
<dbReference type="EMBL" id="NMUH01005129">
    <property type="protein sequence ID" value="MQM11857.1"/>
    <property type="molecule type" value="Genomic_DNA"/>
</dbReference>
<keyword evidence="1" id="KW-0812">Transmembrane</keyword>
<evidence type="ECO:0000313" key="3">
    <source>
        <dbReference type="Proteomes" id="UP000652761"/>
    </source>
</evidence>
<protein>
    <submittedName>
        <fullName evidence="2">Uncharacterized protein</fullName>
    </submittedName>
</protein>
<dbReference type="AlphaFoldDB" id="A0A843WUV2"/>
<dbReference type="Proteomes" id="UP000652761">
    <property type="component" value="Unassembled WGS sequence"/>
</dbReference>
<sequence length="178" mass="19737">MGQHSDIGAGNPTRRRGKTLCEAPHADHSVDVVLCASTLKIWLPPSLPARAFGATVVMRNQWRLRGQGKSYEHPPYEELIILYPLSSSLLFFFTFSFQIALLCSLSGRPIPCFSSSHVSRKIHVFEFQSKCVNTTGHCVDTTGIVFKLGFWDSDLVSTPQGTVSTPHENVSFDQTSHD</sequence>
<proteinExistence type="predicted"/>
<keyword evidence="3" id="KW-1185">Reference proteome</keyword>
<evidence type="ECO:0000256" key="1">
    <source>
        <dbReference type="SAM" id="Phobius"/>
    </source>
</evidence>
<evidence type="ECO:0000313" key="2">
    <source>
        <dbReference type="EMBL" id="MQM11857.1"/>
    </source>
</evidence>
<feature type="transmembrane region" description="Helical" evidence="1">
    <location>
        <begin position="80"/>
        <end position="105"/>
    </location>
</feature>
<reference evidence="2" key="1">
    <citation type="submission" date="2017-07" db="EMBL/GenBank/DDBJ databases">
        <title>Taro Niue Genome Assembly and Annotation.</title>
        <authorList>
            <person name="Atibalentja N."/>
            <person name="Keating K."/>
            <person name="Fields C.J."/>
        </authorList>
    </citation>
    <scope>NUCLEOTIDE SEQUENCE</scope>
    <source>
        <strain evidence="2">Niue_2</strain>
        <tissue evidence="2">Leaf</tissue>
    </source>
</reference>
<organism evidence="2 3">
    <name type="scientific">Colocasia esculenta</name>
    <name type="common">Wild taro</name>
    <name type="synonym">Arum esculentum</name>
    <dbReference type="NCBI Taxonomy" id="4460"/>
    <lineage>
        <taxon>Eukaryota</taxon>
        <taxon>Viridiplantae</taxon>
        <taxon>Streptophyta</taxon>
        <taxon>Embryophyta</taxon>
        <taxon>Tracheophyta</taxon>
        <taxon>Spermatophyta</taxon>
        <taxon>Magnoliopsida</taxon>
        <taxon>Liliopsida</taxon>
        <taxon>Araceae</taxon>
        <taxon>Aroideae</taxon>
        <taxon>Colocasieae</taxon>
        <taxon>Colocasia</taxon>
    </lineage>
</organism>
<comment type="caution">
    <text evidence="2">The sequence shown here is derived from an EMBL/GenBank/DDBJ whole genome shotgun (WGS) entry which is preliminary data.</text>
</comment>
<keyword evidence="1" id="KW-1133">Transmembrane helix</keyword>
<name>A0A843WUV2_COLES</name>
<gene>
    <name evidence="2" type="ORF">Taro_044770</name>
</gene>
<accession>A0A843WUV2</accession>